<keyword evidence="8" id="KW-1185">Reference proteome</keyword>
<evidence type="ECO:0000256" key="3">
    <source>
        <dbReference type="ARBA" id="ARBA00023002"/>
    </source>
</evidence>
<dbReference type="InterPro" id="IPR036250">
    <property type="entry name" value="AcylCo_DH-like_C"/>
</dbReference>
<dbReference type="EMBL" id="CP044232">
    <property type="protein sequence ID" value="QEW04531.1"/>
    <property type="molecule type" value="Genomic_DNA"/>
</dbReference>
<dbReference type="PIRSF" id="PIRSF000331">
    <property type="entry name" value="HpaA_HpaB"/>
    <property type="match status" value="1"/>
</dbReference>
<evidence type="ECO:0000313" key="8">
    <source>
        <dbReference type="Proteomes" id="UP000325516"/>
    </source>
</evidence>
<organism evidence="7 8">
    <name type="scientific">Microbacterium lushaniae</name>
    <dbReference type="NCBI Taxonomy" id="2614639"/>
    <lineage>
        <taxon>Bacteria</taxon>
        <taxon>Bacillati</taxon>
        <taxon>Actinomycetota</taxon>
        <taxon>Actinomycetes</taxon>
        <taxon>Micrococcales</taxon>
        <taxon>Microbacteriaceae</taxon>
        <taxon>Microbacterium</taxon>
    </lineage>
</organism>
<proteinExistence type="predicted"/>
<dbReference type="InterPro" id="IPR024674">
    <property type="entry name" value="HpaB/PvcC/4-BUDH_N"/>
</dbReference>
<evidence type="ECO:0000259" key="6">
    <source>
        <dbReference type="Pfam" id="PF11794"/>
    </source>
</evidence>
<dbReference type="InterPro" id="IPR024677">
    <property type="entry name" value="HpaB/PvcC"/>
</dbReference>
<keyword evidence="1" id="KW-0285">Flavoprotein</keyword>
<reference evidence="8" key="1">
    <citation type="submission" date="2019-09" db="EMBL/GenBank/DDBJ databases">
        <title>Mumia zhuanghuii sp. nov. isolated from the intestinal contents of plateau pika (Ochotona curzoniae) in the Qinghai-Tibet plateau of China.</title>
        <authorList>
            <person name="Tian Z."/>
        </authorList>
    </citation>
    <scope>NUCLEOTIDE SEQUENCE [LARGE SCALE GENOMIC DNA]</scope>
    <source>
        <strain evidence="8">L-031</strain>
    </source>
</reference>
<gene>
    <name evidence="7" type="ORF">F6J85_16555</name>
</gene>
<evidence type="ECO:0000256" key="2">
    <source>
        <dbReference type="ARBA" id="ARBA00022827"/>
    </source>
</evidence>
<evidence type="ECO:0000256" key="4">
    <source>
        <dbReference type="PIRSR" id="PIRSR000331-2"/>
    </source>
</evidence>
<dbReference type="Pfam" id="PF03241">
    <property type="entry name" value="HpaB"/>
    <property type="match status" value="1"/>
</dbReference>
<keyword evidence="2 4" id="KW-0274">FAD</keyword>
<dbReference type="Proteomes" id="UP000325516">
    <property type="component" value="Chromosome"/>
</dbReference>
<evidence type="ECO:0000256" key="1">
    <source>
        <dbReference type="ARBA" id="ARBA00022630"/>
    </source>
</evidence>
<dbReference type="AlphaFoldDB" id="A0A5J6L7X6"/>
<evidence type="ECO:0000259" key="5">
    <source>
        <dbReference type="Pfam" id="PF03241"/>
    </source>
</evidence>
<dbReference type="InterPro" id="IPR046373">
    <property type="entry name" value="Acyl-CoA_Oxase/DH_mid-dom_sf"/>
</dbReference>
<name>A0A5J6L7X6_9MICO</name>
<feature type="binding site" evidence="4">
    <location>
        <position position="189"/>
    </location>
    <ligand>
        <name>FAD</name>
        <dbReference type="ChEBI" id="CHEBI:57692"/>
    </ligand>
</feature>
<dbReference type="GO" id="GO:0016627">
    <property type="term" value="F:oxidoreductase activity, acting on the CH-CH group of donors"/>
    <property type="evidence" value="ECO:0007669"/>
    <property type="project" value="InterPro"/>
</dbReference>
<dbReference type="KEGG" id="mlz:F6J85_16555"/>
<feature type="domain" description="HpaB/PvcC/4-BUDH N-terminal" evidence="6">
    <location>
        <begin position="11"/>
        <end position="271"/>
    </location>
</feature>
<dbReference type="InterPro" id="IPR024719">
    <property type="entry name" value="HpaB/PvcC/4-BUDH_C"/>
</dbReference>
<dbReference type="PANTHER" id="PTHR36117">
    <property type="entry name" value="4-HYDROXYPHENYLACETATE 3-MONOOXYGENASE-RELATED"/>
    <property type="match status" value="1"/>
</dbReference>
<feature type="domain" description="HpaB/PvcC/4-BUDH C-terminal" evidence="5">
    <location>
        <begin position="280"/>
        <end position="481"/>
    </location>
</feature>
<dbReference type="SUPFAM" id="SSF47203">
    <property type="entry name" value="Acyl-CoA dehydrogenase C-terminal domain-like"/>
    <property type="match status" value="1"/>
</dbReference>
<keyword evidence="3" id="KW-0560">Oxidoreductase</keyword>
<dbReference type="Pfam" id="PF11794">
    <property type="entry name" value="HpaB_N"/>
    <property type="match status" value="1"/>
</dbReference>
<dbReference type="SUPFAM" id="SSF56645">
    <property type="entry name" value="Acyl-CoA dehydrogenase NM domain-like"/>
    <property type="match status" value="1"/>
</dbReference>
<dbReference type="Gene3D" id="1.10.3140.10">
    <property type="entry name" value="4-hydroxybutyryl-coa dehydratase, domain 1"/>
    <property type="match status" value="1"/>
</dbReference>
<evidence type="ECO:0000313" key="7">
    <source>
        <dbReference type="EMBL" id="QEW04531.1"/>
    </source>
</evidence>
<dbReference type="InterPro" id="IPR004925">
    <property type="entry name" value="HpaB/PvcC/4-BUDH"/>
</dbReference>
<feature type="binding site" evidence="4">
    <location>
        <begin position="148"/>
        <end position="150"/>
    </location>
    <ligand>
        <name>FAD</name>
        <dbReference type="ChEBI" id="CHEBI:57692"/>
    </ligand>
</feature>
<protein>
    <submittedName>
        <fullName evidence="7">Pyoverdin chromophore biosynthetic protein pvcC</fullName>
    </submittedName>
</protein>
<dbReference type="PIRSF" id="PIRSF500125">
    <property type="entry name" value="4_HPA_large"/>
    <property type="match status" value="1"/>
</dbReference>
<dbReference type="PANTHER" id="PTHR36117:SF3">
    <property type="entry name" value="4-HYDROXYPHENYLACETATE 3-MONOOXYGENASE-RELATED"/>
    <property type="match status" value="1"/>
</dbReference>
<dbReference type="InterPro" id="IPR009100">
    <property type="entry name" value="AcylCoA_DH/oxidase_NM_dom_sf"/>
</dbReference>
<dbReference type="Gene3D" id="2.40.110.10">
    <property type="entry name" value="Butyryl-CoA Dehydrogenase, subunit A, domain 2"/>
    <property type="match status" value="1"/>
</dbReference>
<dbReference type="Gene3D" id="1.20.140.10">
    <property type="entry name" value="Butyryl-CoA Dehydrogenase, subunit A, domain 3"/>
    <property type="match status" value="1"/>
</dbReference>
<accession>A0A5J6L7X6</accession>
<sequence>MVERAESRPQTGAEYLDSLRDERAVWLRGDRVADVTVHPAFAQTARTVAGLYDGLHDGSVPLLPTDAGNGGQTHPFFLAARSPDHLVASRDAIRAWARRTYGWMGRTPDYKAAFLGALGATGEWYGEYAPNAQRWYRRAQERVSFFGHAIVDPPVDRHLPPDEIGDIAVHAVRETDAGVVVSGAKVVATGAVGAQFALIAPTGAALRDPAFAIVAVVPISAPGVKLLARTSYAEAASEIGSPFDYPLTSRFDENDAILVLDHVLIPWEDLLVYRDLDRARAFTGVAGFPARLALHGATRLGVKFDFLAGLLLKALEATGTGDFRGVRTRVGEVLAWRSMVNALTDAMVLDPIRRSDGTWAPQADAVDAYRWLSTIAYPRVREIVLQDLGSALIYLPSHASDFDAPELAPSLRRYLRGSEGVTAEARVKTMKMLWDAVGTEFAGRHDLYERTFQGNHEGLRLVVYGDHEASGRSDRLRAFADEALGDYDRGGWLPRDEGQMP</sequence>